<dbReference type="EMBL" id="AYKW01000045">
    <property type="protein sequence ID" value="PIL26126.1"/>
    <property type="molecule type" value="Genomic_DNA"/>
</dbReference>
<keyword evidence="2" id="KW-1185">Reference proteome</keyword>
<dbReference type="Proteomes" id="UP000230002">
    <property type="component" value="Unassembled WGS sequence"/>
</dbReference>
<dbReference type="AlphaFoldDB" id="A0A2G8RX84"/>
<evidence type="ECO:0000313" key="1">
    <source>
        <dbReference type="EMBL" id="PIL26126.1"/>
    </source>
</evidence>
<proteinExistence type="predicted"/>
<name>A0A2G8RX84_9APHY</name>
<accession>A0A2G8RX84</accession>
<comment type="caution">
    <text evidence="1">The sequence shown here is derived from an EMBL/GenBank/DDBJ whole genome shotgun (WGS) entry which is preliminary data.</text>
</comment>
<organism evidence="1 2">
    <name type="scientific">Ganoderma sinense ZZ0214-1</name>
    <dbReference type="NCBI Taxonomy" id="1077348"/>
    <lineage>
        <taxon>Eukaryota</taxon>
        <taxon>Fungi</taxon>
        <taxon>Dikarya</taxon>
        <taxon>Basidiomycota</taxon>
        <taxon>Agaricomycotina</taxon>
        <taxon>Agaricomycetes</taxon>
        <taxon>Polyporales</taxon>
        <taxon>Polyporaceae</taxon>
        <taxon>Ganoderma</taxon>
    </lineage>
</organism>
<evidence type="ECO:0000313" key="2">
    <source>
        <dbReference type="Proteomes" id="UP000230002"/>
    </source>
</evidence>
<reference evidence="1 2" key="1">
    <citation type="journal article" date="2015" name="Sci. Rep.">
        <title>Chromosome-level genome map provides insights into diverse defense mechanisms in the medicinal fungus Ganoderma sinense.</title>
        <authorList>
            <person name="Zhu Y."/>
            <person name="Xu J."/>
            <person name="Sun C."/>
            <person name="Zhou S."/>
            <person name="Xu H."/>
            <person name="Nelson D.R."/>
            <person name="Qian J."/>
            <person name="Song J."/>
            <person name="Luo H."/>
            <person name="Xiang L."/>
            <person name="Li Y."/>
            <person name="Xu Z."/>
            <person name="Ji A."/>
            <person name="Wang L."/>
            <person name="Lu S."/>
            <person name="Hayward A."/>
            <person name="Sun W."/>
            <person name="Li X."/>
            <person name="Schwartz D.C."/>
            <person name="Wang Y."/>
            <person name="Chen S."/>
        </authorList>
    </citation>
    <scope>NUCLEOTIDE SEQUENCE [LARGE SCALE GENOMIC DNA]</scope>
    <source>
        <strain evidence="1 2">ZZ0214-1</strain>
    </source>
</reference>
<protein>
    <submittedName>
        <fullName evidence="1">Uncharacterized protein</fullName>
    </submittedName>
</protein>
<sequence>MVSPQRTSLSPQTRRQHFRKPCPSRVLRCGAALVGSLLAFVPGIWSSPPALADDRMNGMHRRMCWRTTWKEEALLCSSAGCSDPLDRDVIQYKGDVCIPGPLPVKSHTVHYDTRLHLVAGVASG</sequence>
<gene>
    <name evidence="1" type="ORF">GSI_11881</name>
</gene>